<accession>A0A9Q1CRX0</accession>
<keyword evidence="1" id="KW-0472">Membrane</keyword>
<dbReference type="EMBL" id="JAIZAY010000001">
    <property type="protein sequence ID" value="KAJ8049464.1"/>
    <property type="molecule type" value="Genomic_DNA"/>
</dbReference>
<protein>
    <submittedName>
        <fullName evidence="2">Uncharacterized protein</fullName>
    </submittedName>
</protein>
<sequence length="136" mass="15041">MKDTIATVKCQYVIVHLVRGVLTVMDINFACLVREMFSLTAILVNVLVAAMGAPDEYDGALSYALVVLNVVVITIIAGEVVVGLFIRLKHLRIHKAISQCCFLMKVMAVNAYRRMTNSLSHDNGVYKDESSNSFTE</sequence>
<reference evidence="2" key="1">
    <citation type="submission" date="2021-10" db="EMBL/GenBank/DDBJ databases">
        <title>Tropical sea cucumber genome reveals ecological adaptation and Cuvierian tubules defense mechanism.</title>
        <authorList>
            <person name="Chen T."/>
        </authorList>
    </citation>
    <scope>NUCLEOTIDE SEQUENCE</scope>
    <source>
        <strain evidence="2">Nanhai2018</strain>
        <tissue evidence="2">Muscle</tissue>
    </source>
</reference>
<organism evidence="2 3">
    <name type="scientific">Holothuria leucospilota</name>
    <name type="common">Black long sea cucumber</name>
    <name type="synonym">Mertensiothuria leucospilota</name>
    <dbReference type="NCBI Taxonomy" id="206669"/>
    <lineage>
        <taxon>Eukaryota</taxon>
        <taxon>Metazoa</taxon>
        <taxon>Echinodermata</taxon>
        <taxon>Eleutherozoa</taxon>
        <taxon>Echinozoa</taxon>
        <taxon>Holothuroidea</taxon>
        <taxon>Aspidochirotacea</taxon>
        <taxon>Aspidochirotida</taxon>
        <taxon>Holothuriidae</taxon>
        <taxon>Holothuria</taxon>
    </lineage>
</organism>
<name>A0A9Q1CRX0_HOLLE</name>
<comment type="caution">
    <text evidence="2">The sequence shown here is derived from an EMBL/GenBank/DDBJ whole genome shotgun (WGS) entry which is preliminary data.</text>
</comment>
<proteinExistence type="predicted"/>
<dbReference type="AlphaFoldDB" id="A0A9Q1CRX0"/>
<evidence type="ECO:0000313" key="2">
    <source>
        <dbReference type="EMBL" id="KAJ8049464.1"/>
    </source>
</evidence>
<dbReference type="Proteomes" id="UP001152320">
    <property type="component" value="Chromosome 1"/>
</dbReference>
<feature type="transmembrane region" description="Helical" evidence="1">
    <location>
        <begin position="36"/>
        <end position="54"/>
    </location>
</feature>
<gene>
    <name evidence="2" type="ORF">HOLleu_02225</name>
</gene>
<keyword evidence="1" id="KW-0812">Transmembrane</keyword>
<evidence type="ECO:0000256" key="1">
    <source>
        <dbReference type="SAM" id="Phobius"/>
    </source>
</evidence>
<feature type="transmembrane region" description="Helical" evidence="1">
    <location>
        <begin position="60"/>
        <end position="86"/>
    </location>
</feature>
<keyword evidence="1" id="KW-1133">Transmembrane helix</keyword>
<keyword evidence="3" id="KW-1185">Reference proteome</keyword>
<evidence type="ECO:0000313" key="3">
    <source>
        <dbReference type="Proteomes" id="UP001152320"/>
    </source>
</evidence>